<dbReference type="InterPro" id="IPR036259">
    <property type="entry name" value="MFS_trans_sf"/>
</dbReference>
<sequence length="504" mass="57523">MNKKLFAMTSIILLALIATVYWFTLKEETKLPSDNWSRTFSVDIPASNYSNFQVLDKENSYILALRNFKQQTIVSCDLDLSCKEARSLALTSTSTNAWSDETDSYYIKNYSLLHFNTKNDIQEIAQNVEDFVKSDDTLVYWTKDRQLTVLKDGQEQAYGMDEPIYDVKIFDNNIFAITKDTQGDRFSVYTLTNEPNQLFKFTSTASLVSSLNIIEQSKEEYLLLMDATIVSGGAKSKVIQQASFNLSPNQTIQLTKLKFEHEEDGRTLDDITQPTVLQQDGQTLIAFTATYAGNKNQVFMGPLTNGTIQATLLSKSGIRYERPVILDKQTVAFLEMNGSQRELVYTSSDPIQIEESKQISKEDYKQAAYTQFSKSFNGLMLVLFAFAWIILAFGISYLSTVILNRFKYEKTYLLGFVIHVISLLALQIFFLYRFTKVETIIANVPFITESWHFVGLLVVGAVISVVPLFLARYNPEEEDYTYMILYATFMNLAVLFFLVGPYIF</sequence>
<gene>
    <name evidence="2" type="ORF">H9650_16335</name>
</gene>
<accession>A0ABR8RD49</accession>
<keyword evidence="3" id="KW-1185">Reference proteome</keyword>
<evidence type="ECO:0000313" key="3">
    <source>
        <dbReference type="Proteomes" id="UP000640786"/>
    </source>
</evidence>
<dbReference type="RefSeq" id="WP_191697649.1">
    <property type="nucleotide sequence ID" value="NZ_JACSQO010000009.1"/>
</dbReference>
<reference evidence="2 3" key="1">
    <citation type="submission" date="2020-08" db="EMBL/GenBank/DDBJ databases">
        <title>A Genomic Blueprint of the Chicken Gut Microbiome.</title>
        <authorList>
            <person name="Gilroy R."/>
            <person name="Ravi A."/>
            <person name="Getino M."/>
            <person name="Pursley I."/>
            <person name="Horton D.L."/>
            <person name="Alikhan N.-F."/>
            <person name="Baker D."/>
            <person name="Gharbi K."/>
            <person name="Hall N."/>
            <person name="Watson M."/>
            <person name="Adriaenssens E.M."/>
            <person name="Foster-Nyarko E."/>
            <person name="Jarju S."/>
            <person name="Secka A."/>
            <person name="Antonio M."/>
            <person name="Oren A."/>
            <person name="Chaudhuri R."/>
            <person name="La Ragione R.M."/>
            <person name="Hildebrand F."/>
            <person name="Pallen M.J."/>
        </authorList>
    </citation>
    <scope>NUCLEOTIDE SEQUENCE [LARGE SCALE GENOMIC DNA]</scope>
    <source>
        <strain evidence="2 3">Sa2BUA9</strain>
    </source>
</reference>
<protein>
    <submittedName>
        <fullName evidence="2">Uncharacterized protein</fullName>
    </submittedName>
</protein>
<organism evidence="2 3">
    <name type="scientific">Psychrobacillus faecigallinarum</name>
    <dbReference type="NCBI Taxonomy" id="2762235"/>
    <lineage>
        <taxon>Bacteria</taxon>
        <taxon>Bacillati</taxon>
        <taxon>Bacillota</taxon>
        <taxon>Bacilli</taxon>
        <taxon>Bacillales</taxon>
        <taxon>Bacillaceae</taxon>
        <taxon>Psychrobacillus</taxon>
    </lineage>
</organism>
<keyword evidence="1" id="KW-0472">Membrane</keyword>
<dbReference type="Gene3D" id="1.20.1250.20">
    <property type="entry name" value="MFS general substrate transporter like domains"/>
    <property type="match status" value="1"/>
</dbReference>
<dbReference type="EMBL" id="JACSQO010000009">
    <property type="protein sequence ID" value="MBD7945681.1"/>
    <property type="molecule type" value="Genomic_DNA"/>
</dbReference>
<dbReference type="Proteomes" id="UP000640786">
    <property type="component" value="Unassembled WGS sequence"/>
</dbReference>
<evidence type="ECO:0000256" key="1">
    <source>
        <dbReference type="SAM" id="Phobius"/>
    </source>
</evidence>
<proteinExistence type="predicted"/>
<feature type="transmembrane region" description="Helical" evidence="1">
    <location>
        <begin position="379"/>
        <end position="399"/>
    </location>
</feature>
<evidence type="ECO:0000313" key="2">
    <source>
        <dbReference type="EMBL" id="MBD7945681.1"/>
    </source>
</evidence>
<feature type="transmembrane region" description="Helical" evidence="1">
    <location>
        <begin position="5"/>
        <end position="23"/>
    </location>
</feature>
<comment type="caution">
    <text evidence="2">The sequence shown here is derived from an EMBL/GenBank/DDBJ whole genome shotgun (WGS) entry which is preliminary data.</text>
</comment>
<feature type="transmembrane region" description="Helical" evidence="1">
    <location>
        <begin position="483"/>
        <end position="503"/>
    </location>
</feature>
<name>A0ABR8RD49_9BACI</name>
<feature type="transmembrane region" description="Helical" evidence="1">
    <location>
        <begin position="451"/>
        <end position="471"/>
    </location>
</feature>
<keyword evidence="1" id="KW-0812">Transmembrane</keyword>
<keyword evidence="1" id="KW-1133">Transmembrane helix</keyword>
<feature type="transmembrane region" description="Helical" evidence="1">
    <location>
        <begin position="411"/>
        <end position="431"/>
    </location>
</feature>